<dbReference type="PANTHER" id="PTHR11439">
    <property type="entry name" value="GAG-POL-RELATED RETROTRANSPOSON"/>
    <property type="match status" value="1"/>
</dbReference>
<feature type="transmembrane region" description="Helical" evidence="2">
    <location>
        <begin position="787"/>
        <end position="818"/>
    </location>
</feature>
<gene>
    <name evidence="4" type="ORF">Tco_1056747</name>
</gene>
<feature type="region of interest" description="Disordered" evidence="1">
    <location>
        <begin position="1179"/>
        <end position="1212"/>
    </location>
</feature>
<feature type="compositionally biased region" description="Polar residues" evidence="1">
    <location>
        <begin position="73"/>
        <end position="85"/>
    </location>
</feature>
<proteinExistence type="predicted"/>
<name>A0ABQ5H408_9ASTR</name>
<reference evidence="4" key="1">
    <citation type="journal article" date="2022" name="Int. J. Mol. Sci.">
        <title>Draft Genome of Tanacetum Coccineum: Genomic Comparison of Closely Related Tanacetum-Family Plants.</title>
        <authorList>
            <person name="Yamashiro T."/>
            <person name="Shiraishi A."/>
            <person name="Nakayama K."/>
            <person name="Satake H."/>
        </authorList>
    </citation>
    <scope>NUCLEOTIDE SEQUENCE</scope>
</reference>
<feature type="compositionally biased region" description="Polar residues" evidence="1">
    <location>
        <begin position="1122"/>
        <end position="1136"/>
    </location>
</feature>
<feature type="transmembrane region" description="Helical" evidence="2">
    <location>
        <begin position="830"/>
        <end position="857"/>
    </location>
</feature>
<sequence>MFLDNEGILCAERERAKAFRVFNSRTRIVEENLHIRFSESTPNAVGSGPDWLFDIDALTRTMNYEPIVIGTQSNGFAGTKASDNAGQARKETEPVKDYILLPLWTADPPYSQDPKSSHDDGSKPSSDDGKKVDEDPRKENKCNDQEKEDNVNSTNNVNAAGTNEVNAVGGKTSIELPFDPNMPALEDYSIFDLSRDDEDDGAEADMNNLDTTIQVSPIPTTRIHKDHPLDQVIGDLQSATQTRKMSKNLEEHGFVSTIQQRTNHKDLQNCLFACFLSQEEPKKVIYALKDPSWIEAMQEELLQFKLQEVWTLVDLPNGKRAIGSKWVFRNKKDERGIVIRNKARLVAQGYTQEEGIDYDEVFAPVARIEAIRLFLAYASFKDFVMYQMDVKSAFLYGKIKEEVYVCQPPGFEDPDFPDRVYKVEKALYGLHQAPRAWYKTLSTYLLDNGFLKKGRQLTRPIHQNDKGILLTVQVYVDDIIFVATKKELCIHLRKFRFYRSHTASTPWKTQKPLLKDEDGEEVDVHMYRYQVNPKVLHLHAVKRIFKYLKGQPKLGLWYPKDYPFDLVAYTDSDYARASLDIKSTTEESDGFEQIVDFLNAHPIRYALAINPTIYISCIEQFWSTVKAKTINGEEQLHALVDGKKIIISESSVRRDLQLADEEGVDCLPNSTIFKQLTLMGFMWDDIILGQPIKSLVCDVFGGVDEKVKFGMSAMRRVELLLTSTRLNTVACWWMSNFWVEVNFMAVQDSEYVGTSSTEARHLMDQDLQIWWSYWDGESLFRGICEGGGIWCFVGTMVLMVAMDYAAGSVYMLVGILLLVDSFLLNKGVVFHAYAGFLMLLILLVGCHATSHLVLLVVSNHAGRTLYLLPEYWLCGSSAEAHPAPHSPPFFPVAGINTGGGTAETEWVEREEEVVPLRRKRSVYRRPRTEFHTPAFEQFQTPLSADVLSQAAVSASAGPSVVADKGKAPMPDLDIPAEFVAEDEQEYMPNVSEERAKELDELMMRMTETDWLNLMMQVGSNPALARELLGADVTEENFVERMTAIKDREASSGSLHGVPAPPHNGTISMTAVRLILNKQLIEEYENICRRLEKDRLLSAQYNLFRPKPAISEPPSKRQRVARASSQPSNVPAATTQPADDHDSAGGSSFHPAGSAPPLSGSAAPTSAGGVFGVPDSTVSTSAAMDSAGSHRESGVSPFADSANSSSPHLDEDEQIGMSRVAADPDSDDEVLAEILFRGQYISGAGVVVVDKLPDDEIVDHGSESESDDDMENYIPPLPYGAFKDWEIVRCPLSTTYYHVYYQENRRQKSFFYLKQLLPHVYREDLLLLRRRMNRYFRLHPDVDVGLDLWRDVNLLCQSLHSDDVEDFWRTQDDWIVSSWKLYPKSSVHVLDLTNGKTVFIDRVYPIRATLLERMLSHKLTVPPSYCRDVVVAGSVIQTVQASLRESYECLASVPMSEQTAKLLLRDVAASFDSAVHRVHAVSFDAAVASTVSAACRVAAGYIVSAAAYFVPAAPQSSYFEKIYLETWN</sequence>
<keyword evidence="2" id="KW-1133">Transmembrane helix</keyword>
<reference evidence="4" key="2">
    <citation type="submission" date="2022-01" db="EMBL/GenBank/DDBJ databases">
        <authorList>
            <person name="Yamashiro T."/>
            <person name="Shiraishi A."/>
            <person name="Satake H."/>
            <person name="Nakayama K."/>
        </authorList>
    </citation>
    <scope>NUCLEOTIDE SEQUENCE</scope>
</reference>
<feature type="region of interest" description="Disordered" evidence="1">
    <location>
        <begin position="106"/>
        <end position="168"/>
    </location>
</feature>
<dbReference type="SUPFAM" id="SSF56672">
    <property type="entry name" value="DNA/RNA polymerases"/>
    <property type="match status" value="1"/>
</dbReference>
<dbReference type="EMBL" id="BQNB010019164">
    <property type="protein sequence ID" value="GJT82405.1"/>
    <property type="molecule type" value="Genomic_DNA"/>
</dbReference>
<feature type="compositionally biased region" description="Basic and acidic residues" evidence="1">
    <location>
        <begin position="115"/>
        <end position="150"/>
    </location>
</feature>
<accession>A0ABQ5H408</accession>
<keyword evidence="5" id="KW-1185">Reference proteome</keyword>
<evidence type="ECO:0000259" key="3">
    <source>
        <dbReference type="Pfam" id="PF07727"/>
    </source>
</evidence>
<evidence type="ECO:0000256" key="1">
    <source>
        <dbReference type="SAM" id="MobiDB-lite"/>
    </source>
</evidence>
<protein>
    <submittedName>
        <fullName evidence="4">Ribonuclease H-like domain-containing protein</fullName>
    </submittedName>
</protein>
<evidence type="ECO:0000313" key="5">
    <source>
        <dbReference type="Proteomes" id="UP001151760"/>
    </source>
</evidence>
<dbReference type="InterPro" id="IPR043502">
    <property type="entry name" value="DNA/RNA_pol_sf"/>
</dbReference>
<keyword evidence="2" id="KW-0472">Membrane</keyword>
<dbReference type="Proteomes" id="UP001151760">
    <property type="component" value="Unassembled WGS sequence"/>
</dbReference>
<comment type="caution">
    <text evidence="4">The sequence shown here is derived from an EMBL/GenBank/DDBJ whole genome shotgun (WGS) entry which is preliminary data.</text>
</comment>
<dbReference type="PANTHER" id="PTHR11439:SF495">
    <property type="entry name" value="REVERSE TRANSCRIPTASE, RNA-DEPENDENT DNA POLYMERASE-RELATED"/>
    <property type="match status" value="1"/>
</dbReference>
<evidence type="ECO:0000256" key="2">
    <source>
        <dbReference type="SAM" id="Phobius"/>
    </source>
</evidence>
<feature type="region of interest" description="Disordered" evidence="1">
    <location>
        <begin position="73"/>
        <end position="92"/>
    </location>
</feature>
<keyword evidence="2" id="KW-0812">Transmembrane</keyword>
<dbReference type="InterPro" id="IPR013103">
    <property type="entry name" value="RVT_2"/>
</dbReference>
<organism evidence="4 5">
    <name type="scientific">Tanacetum coccineum</name>
    <dbReference type="NCBI Taxonomy" id="301880"/>
    <lineage>
        <taxon>Eukaryota</taxon>
        <taxon>Viridiplantae</taxon>
        <taxon>Streptophyta</taxon>
        <taxon>Embryophyta</taxon>
        <taxon>Tracheophyta</taxon>
        <taxon>Spermatophyta</taxon>
        <taxon>Magnoliopsida</taxon>
        <taxon>eudicotyledons</taxon>
        <taxon>Gunneridae</taxon>
        <taxon>Pentapetalae</taxon>
        <taxon>asterids</taxon>
        <taxon>campanulids</taxon>
        <taxon>Asterales</taxon>
        <taxon>Asteraceae</taxon>
        <taxon>Asteroideae</taxon>
        <taxon>Anthemideae</taxon>
        <taxon>Anthemidinae</taxon>
        <taxon>Tanacetum</taxon>
    </lineage>
</organism>
<feature type="region of interest" description="Disordered" evidence="1">
    <location>
        <begin position="1105"/>
        <end position="1167"/>
    </location>
</feature>
<feature type="domain" description="Reverse transcriptase Ty1/copia-type" evidence="3">
    <location>
        <begin position="308"/>
        <end position="486"/>
    </location>
</feature>
<feature type="compositionally biased region" description="Low complexity" evidence="1">
    <location>
        <begin position="1150"/>
        <end position="1167"/>
    </location>
</feature>
<evidence type="ECO:0000313" key="4">
    <source>
        <dbReference type="EMBL" id="GJT82405.1"/>
    </source>
</evidence>
<dbReference type="Pfam" id="PF07727">
    <property type="entry name" value="RVT_2"/>
    <property type="match status" value="1"/>
</dbReference>
<feature type="compositionally biased region" description="Polar residues" evidence="1">
    <location>
        <begin position="151"/>
        <end position="165"/>
    </location>
</feature>